<dbReference type="InterPro" id="IPR000192">
    <property type="entry name" value="Aminotrans_V_dom"/>
</dbReference>
<dbReference type="Pfam" id="PF00266">
    <property type="entry name" value="Aminotran_5"/>
    <property type="match status" value="1"/>
</dbReference>
<sequence length="407" mass="45425">MKQDMSILSSAYENEFSLDNGRIYLNHAAQSPWPRRMLAVIERLSREMNMGIPRHREWLAVEQRLRKRLQQLIGAPSSEDIALLKNTSEGLSIVAHGIGWRAGDNIVITDQEFPSNRIVWQSLASQGVEVREAPISAGATPSDDDAPEETPEAIIEHTCDEHTRMIAVSSVQYATGLRMDSGRIGRFCRQKDILFCVDAIQSLGALSMDVQSINADFLVAGGHKWMLGPEGIAVFYCRRELRDRLILRQHGWHMVEDYLNFDNKAWRSADSARRFECGSPNTLGIHALDASLSWLLEVGMDRVSQGILRNTAYLLQAIAENEKLSPLFPAMVSDNPNRRSGIVTFHAPGMATRELFRELTASGIICAPRGGGIRFSPHFYTPMAHLESAMERVGNLASGVSGKKQRR</sequence>
<dbReference type="InterPro" id="IPR015421">
    <property type="entry name" value="PyrdxlP-dep_Trfase_major"/>
</dbReference>
<dbReference type="InterPro" id="IPR015422">
    <property type="entry name" value="PyrdxlP-dep_Trfase_small"/>
</dbReference>
<keyword evidence="3" id="KW-0456">Lyase</keyword>
<dbReference type="Gene3D" id="3.40.640.10">
    <property type="entry name" value="Type I PLP-dependent aspartate aminotransferase-like (Major domain)"/>
    <property type="match status" value="1"/>
</dbReference>
<name>A0A450YBK3_9GAMM</name>
<reference evidence="3" key="1">
    <citation type="submission" date="2019-02" db="EMBL/GenBank/DDBJ databases">
        <authorList>
            <person name="Gruber-Vodicka R. H."/>
            <person name="Seah K. B. B."/>
        </authorList>
    </citation>
    <scope>NUCLEOTIDE SEQUENCE</scope>
    <source>
        <strain evidence="3">BECK_BZ125</strain>
    </source>
</reference>
<proteinExistence type="predicted"/>
<dbReference type="Gene3D" id="3.90.1150.10">
    <property type="entry name" value="Aspartate Aminotransferase, domain 1"/>
    <property type="match status" value="1"/>
</dbReference>
<evidence type="ECO:0000256" key="1">
    <source>
        <dbReference type="ARBA" id="ARBA00022898"/>
    </source>
</evidence>
<protein>
    <submittedName>
        <fullName evidence="3">Selenocysteine lyase/Cysteine desulfurase</fullName>
    </submittedName>
</protein>
<dbReference type="AlphaFoldDB" id="A0A450YBK3"/>
<dbReference type="SUPFAM" id="SSF53383">
    <property type="entry name" value="PLP-dependent transferases"/>
    <property type="match status" value="1"/>
</dbReference>
<dbReference type="PANTHER" id="PTHR43586:SF15">
    <property type="entry name" value="BLR3095 PROTEIN"/>
    <property type="match status" value="1"/>
</dbReference>
<evidence type="ECO:0000259" key="2">
    <source>
        <dbReference type="Pfam" id="PF00266"/>
    </source>
</evidence>
<dbReference type="PANTHER" id="PTHR43586">
    <property type="entry name" value="CYSTEINE DESULFURASE"/>
    <property type="match status" value="1"/>
</dbReference>
<dbReference type="EMBL" id="CAADFT010000003">
    <property type="protein sequence ID" value="VFK38929.1"/>
    <property type="molecule type" value="Genomic_DNA"/>
</dbReference>
<keyword evidence="1" id="KW-0663">Pyridoxal phosphate</keyword>
<evidence type="ECO:0000313" key="3">
    <source>
        <dbReference type="EMBL" id="VFK38929.1"/>
    </source>
</evidence>
<dbReference type="InterPro" id="IPR015424">
    <property type="entry name" value="PyrdxlP-dep_Trfase"/>
</dbReference>
<feature type="domain" description="Aminotransferase class V" evidence="2">
    <location>
        <begin position="23"/>
        <end position="365"/>
    </location>
</feature>
<dbReference type="GO" id="GO:0016829">
    <property type="term" value="F:lyase activity"/>
    <property type="evidence" value="ECO:0007669"/>
    <property type="project" value="UniProtKB-KW"/>
</dbReference>
<gene>
    <name evidence="3" type="ORF">BECKTC1821E_GA0114239_100333</name>
</gene>
<accession>A0A450YBK3</accession>
<organism evidence="3">
    <name type="scientific">Candidatus Kentrum sp. TC</name>
    <dbReference type="NCBI Taxonomy" id="2126339"/>
    <lineage>
        <taxon>Bacteria</taxon>
        <taxon>Pseudomonadati</taxon>
        <taxon>Pseudomonadota</taxon>
        <taxon>Gammaproteobacteria</taxon>
        <taxon>Candidatus Kentrum</taxon>
    </lineage>
</organism>